<proteinExistence type="predicted"/>
<accession>A0AAV1DZI2</accession>
<evidence type="ECO:0000313" key="3">
    <source>
        <dbReference type="Proteomes" id="UP001161247"/>
    </source>
</evidence>
<gene>
    <name evidence="2" type="ORF">OLC1_LOCUS20368</name>
</gene>
<dbReference type="InterPro" id="IPR001810">
    <property type="entry name" value="F-box_dom"/>
</dbReference>
<evidence type="ECO:0000313" key="2">
    <source>
        <dbReference type="EMBL" id="CAI9113333.1"/>
    </source>
</evidence>
<keyword evidence="3" id="KW-1185">Reference proteome</keyword>
<dbReference type="InterPro" id="IPR036047">
    <property type="entry name" value="F-box-like_dom_sf"/>
</dbReference>
<dbReference type="PANTHER" id="PTHR35546:SF21">
    <property type="entry name" value="F-BOX DOMAIN-CONTAINING PROTEIN"/>
    <property type="match status" value="1"/>
</dbReference>
<sequence length="384" mass="44141">MQEMKRLTYMLNNDISIEVLSRLPVKILHKMKLVCKEWRSMISDHSFVRSLLQRKEPLTGFFFQESHTWVDEDIDRISYLSLETLKVHCSAFDFLPEKVVLLASCNGLVCCRSSFPSSRPLLYVCNPLNREWISLQWIHPSQRANVALDFDPFQVPTGDASVSFKVVAVNQSTNINGESEYSFDVYSSETGDWMRSAARCLCEHHLLSNKGIFVDGYLYWLTDGDAILMFNPEIGFSALIAIPLPLIAFDSKPEMCIGESKGNLHFVFLSGEGLQLWVINDPFTSTWDLCVSISLKELEEVNPMFPFDFSDKMKRHQGDKHFVVHLLAYKDDILFFRLLTSFHSYDFGTRTMRKLCENSQLGQYVMHSPMLLPYSMSLVPPSMM</sequence>
<dbReference type="Pfam" id="PF00646">
    <property type="entry name" value="F-box"/>
    <property type="match status" value="1"/>
</dbReference>
<dbReference type="InterPro" id="IPR056592">
    <property type="entry name" value="Beta-prop_At3g26010-like"/>
</dbReference>
<dbReference type="PANTHER" id="PTHR35546">
    <property type="entry name" value="F-BOX PROTEIN INTERACTION DOMAIN PROTEIN-RELATED"/>
    <property type="match status" value="1"/>
</dbReference>
<dbReference type="Gene3D" id="1.20.1280.50">
    <property type="match status" value="1"/>
</dbReference>
<dbReference type="InterPro" id="IPR055290">
    <property type="entry name" value="At3g26010-like"/>
</dbReference>
<dbReference type="Pfam" id="PF24750">
    <property type="entry name" value="b-prop_At3g26010-like"/>
    <property type="match status" value="1"/>
</dbReference>
<feature type="domain" description="F-box" evidence="1">
    <location>
        <begin position="11"/>
        <end position="51"/>
    </location>
</feature>
<dbReference type="EMBL" id="OX459124">
    <property type="protein sequence ID" value="CAI9113333.1"/>
    <property type="molecule type" value="Genomic_DNA"/>
</dbReference>
<evidence type="ECO:0000259" key="1">
    <source>
        <dbReference type="SMART" id="SM00256"/>
    </source>
</evidence>
<dbReference type="SMART" id="SM00256">
    <property type="entry name" value="FBOX"/>
    <property type="match status" value="1"/>
</dbReference>
<dbReference type="NCBIfam" id="TIGR01640">
    <property type="entry name" value="F_box_assoc_1"/>
    <property type="match status" value="1"/>
</dbReference>
<dbReference type="SUPFAM" id="SSF81383">
    <property type="entry name" value="F-box domain"/>
    <property type="match status" value="1"/>
</dbReference>
<dbReference type="Proteomes" id="UP001161247">
    <property type="component" value="Chromosome 7"/>
</dbReference>
<protein>
    <submittedName>
        <fullName evidence="2">OLC1v1013915C1</fullName>
    </submittedName>
</protein>
<dbReference type="AlphaFoldDB" id="A0AAV1DZI2"/>
<dbReference type="InterPro" id="IPR017451">
    <property type="entry name" value="F-box-assoc_interact_dom"/>
</dbReference>
<reference evidence="2" key="1">
    <citation type="submission" date="2023-03" db="EMBL/GenBank/DDBJ databases">
        <authorList>
            <person name="Julca I."/>
        </authorList>
    </citation>
    <scope>NUCLEOTIDE SEQUENCE</scope>
</reference>
<name>A0AAV1DZI2_OLDCO</name>
<organism evidence="2 3">
    <name type="scientific">Oldenlandia corymbosa var. corymbosa</name>
    <dbReference type="NCBI Taxonomy" id="529605"/>
    <lineage>
        <taxon>Eukaryota</taxon>
        <taxon>Viridiplantae</taxon>
        <taxon>Streptophyta</taxon>
        <taxon>Embryophyta</taxon>
        <taxon>Tracheophyta</taxon>
        <taxon>Spermatophyta</taxon>
        <taxon>Magnoliopsida</taxon>
        <taxon>eudicotyledons</taxon>
        <taxon>Gunneridae</taxon>
        <taxon>Pentapetalae</taxon>
        <taxon>asterids</taxon>
        <taxon>lamiids</taxon>
        <taxon>Gentianales</taxon>
        <taxon>Rubiaceae</taxon>
        <taxon>Rubioideae</taxon>
        <taxon>Spermacoceae</taxon>
        <taxon>Hedyotis-Oldenlandia complex</taxon>
        <taxon>Oldenlandia</taxon>
    </lineage>
</organism>